<reference evidence="1 2" key="1">
    <citation type="submission" date="2020-02" db="EMBL/GenBank/DDBJ databases">
        <title>Whole genome sequence of Halogeometricum borinquense strain wsp4.</title>
        <authorList>
            <person name="Verma D.K."/>
            <person name="Gopal K."/>
            <person name="Prasad E.S."/>
        </authorList>
    </citation>
    <scope>NUCLEOTIDE SEQUENCE [LARGE SCALE GENOMIC DNA]</scope>
    <source>
        <strain evidence="2">wsp4</strain>
    </source>
</reference>
<name>A0A6C0UKY3_9EURY</name>
<dbReference type="RefSeq" id="WP_163486425.1">
    <property type="nucleotide sequence ID" value="NZ_CP048739.1"/>
</dbReference>
<protein>
    <recommendedName>
        <fullName evidence="3">DUF4286 family protein</fullName>
    </recommendedName>
</protein>
<proteinExistence type="predicted"/>
<evidence type="ECO:0008006" key="3">
    <source>
        <dbReference type="Google" id="ProtNLM"/>
    </source>
</evidence>
<gene>
    <name evidence="1" type="ORF">G3I44_09535</name>
</gene>
<accession>A0A6C0UKY3</accession>
<dbReference type="AlphaFoldDB" id="A0A6C0UKY3"/>
<organism evidence="1 2">
    <name type="scientific">Halogeometricum borinquense</name>
    <dbReference type="NCBI Taxonomy" id="60847"/>
    <lineage>
        <taxon>Archaea</taxon>
        <taxon>Methanobacteriati</taxon>
        <taxon>Methanobacteriota</taxon>
        <taxon>Stenosarchaea group</taxon>
        <taxon>Halobacteria</taxon>
        <taxon>Halobacteriales</taxon>
        <taxon>Haloferacaceae</taxon>
        <taxon>Halogeometricum</taxon>
    </lineage>
</organism>
<evidence type="ECO:0000313" key="2">
    <source>
        <dbReference type="Proteomes" id="UP000465846"/>
    </source>
</evidence>
<dbReference type="EMBL" id="CP048739">
    <property type="protein sequence ID" value="QIB74499.1"/>
    <property type="molecule type" value="Genomic_DNA"/>
</dbReference>
<sequence>MKPFDRYVYELTYNVDPEARDEYDAWLAETTAEWLALEQVRGIRSEHTVECAEHDVRLRFEFGSLSNWGAFVTADGTRRRLDQLRRMTDRLEVALWKPAAIPVGAVTVGAESSASE</sequence>
<evidence type="ECO:0000313" key="1">
    <source>
        <dbReference type="EMBL" id="QIB74499.1"/>
    </source>
</evidence>
<dbReference type="GeneID" id="44079642"/>
<dbReference type="Proteomes" id="UP000465846">
    <property type="component" value="Chromosome"/>
</dbReference>